<name>A0ABS0L727_9BACT</name>
<dbReference type="RefSeq" id="WP_196956975.1">
    <property type="nucleotide sequence ID" value="NZ_JADWYK010000018.1"/>
</dbReference>
<protein>
    <recommendedName>
        <fullName evidence="3">WG repeat-containing protein</fullName>
    </recommendedName>
</protein>
<evidence type="ECO:0000313" key="2">
    <source>
        <dbReference type="Proteomes" id="UP000601099"/>
    </source>
</evidence>
<comment type="caution">
    <text evidence="1">The sequence shown here is derived from an EMBL/GenBank/DDBJ whole genome shotgun (WGS) entry which is preliminary data.</text>
</comment>
<accession>A0ABS0L727</accession>
<evidence type="ECO:0008006" key="3">
    <source>
        <dbReference type="Google" id="ProtNLM"/>
    </source>
</evidence>
<evidence type="ECO:0000313" key="1">
    <source>
        <dbReference type="EMBL" id="MBG8555954.1"/>
    </source>
</evidence>
<reference evidence="1 2" key="1">
    <citation type="submission" date="2020-11" db="EMBL/GenBank/DDBJ databases">
        <title>Hymenobacter sp.</title>
        <authorList>
            <person name="Kim M.K."/>
        </authorList>
    </citation>
    <scope>NUCLEOTIDE SEQUENCE [LARGE SCALE GENOMIC DNA]</scope>
    <source>
        <strain evidence="1 2">BT594</strain>
    </source>
</reference>
<dbReference type="EMBL" id="JADWYK010000018">
    <property type="protein sequence ID" value="MBG8555954.1"/>
    <property type="molecule type" value="Genomic_DNA"/>
</dbReference>
<proteinExistence type="predicted"/>
<organism evidence="1 2">
    <name type="scientific">Hymenobacter guriensis</name>
    <dbReference type="NCBI Taxonomy" id="2793065"/>
    <lineage>
        <taxon>Bacteria</taxon>
        <taxon>Pseudomonadati</taxon>
        <taxon>Bacteroidota</taxon>
        <taxon>Cytophagia</taxon>
        <taxon>Cytophagales</taxon>
        <taxon>Hymenobacteraceae</taxon>
        <taxon>Hymenobacter</taxon>
    </lineage>
</organism>
<sequence>MSTRWLFTLLLWGQVLSSNCQDFAQASFREMSLSTVTSAASLAKLNYAPGYTVRNIAGKLVVRKSHEQFLTQLQTPDGTFIGQNLGEWGGQLMFQPNTRQSKPVLLKKGNIRLIFQINGRVYFIEGLSHGGVTTGALYQLTRKLPTFTWTRLTDFEDSPEAFAIVDNDVYIVQSHGFMVLRNLQKEMVLEKAFWSGLYPNSVAVFSDGEVCIGMRGGYVRLNTKTKVLRFFQHMP</sequence>
<gene>
    <name evidence="1" type="ORF">I5L79_20595</name>
</gene>
<dbReference type="Proteomes" id="UP000601099">
    <property type="component" value="Unassembled WGS sequence"/>
</dbReference>
<keyword evidence="2" id="KW-1185">Reference proteome</keyword>